<dbReference type="PROSITE" id="PS51093">
    <property type="entry name" value="PTS_EIIA_TYPE_1"/>
    <property type="match status" value="1"/>
</dbReference>
<reference evidence="8 9" key="1">
    <citation type="submission" date="2017-05" db="EMBL/GenBank/DDBJ databases">
        <title>Virgibacillus sp. AK90 isolated from a saltern of Kakinada, India.</title>
        <authorList>
            <person name="Gupta V."/>
            <person name="Sidhu C."/>
            <person name="Korpole S."/>
            <person name="Pinnaka A.K."/>
        </authorList>
    </citation>
    <scope>NUCLEOTIDE SEQUENCE [LARGE SCALE GENOMIC DNA]</scope>
    <source>
        <strain evidence="8 9">AK90</strain>
    </source>
</reference>
<dbReference type="InterPro" id="IPR050890">
    <property type="entry name" value="PTS_EIIA_component"/>
</dbReference>
<dbReference type="AlphaFoldDB" id="A0A3E0WUH9"/>
<gene>
    <name evidence="8" type="ORF">CAI16_07425</name>
</gene>
<evidence type="ECO:0000256" key="6">
    <source>
        <dbReference type="ARBA" id="ARBA00022777"/>
    </source>
</evidence>
<evidence type="ECO:0000313" key="8">
    <source>
        <dbReference type="EMBL" id="RFA35617.1"/>
    </source>
</evidence>
<feature type="domain" description="PTS EIIA type-1" evidence="7">
    <location>
        <begin position="30"/>
        <end position="134"/>
    </location>
</feature>
<accession>A0A3E0WUH9</accession>
<dbReference type="Gene3D" id="2.70.70.10">
    <property type="entry name" value="Glucose Permease (Domain IIA)"/>
    <property type="match status" value="1"/>
</dbReference>
<keyword evidence="6" id="KW-0418">Kinase</keyword>
<dbReference type="GO" id="GO:0005737">
    <property type="term" value="C:cytoplasm"/>
    <property type="evidence" value="ECO:0007669"/>
    <property type="project" value="UniProtKB-SubCell"/>
</dbReference>
<evidence type="ECO:0000256" key="1">
    <source>
        <dbReference type="ARBA" id="ARBA00004496"/>
    </source>
</evidence>
<dbReference type="GO" id="GO:0016301">
    <property type="term" value="F:kinase activity"/>
    <property type="evidence" value="ECO:0007669"/>
    <property type="project" value="UniProtKB-KW"/>
</dbReference>
<sequence>MFKKLFKKSKEQIIYAPLNGDIVPLEEVPDPVFSQKMMGEGIAIMPTDGKLVSPVNGKVVQIPDTKHAIGLVADDGTEILIHVGLETVALKGKGFDVKVQADDTVKLGDLLMDIDLAYIKEHASSTVTPIIITNNTDGSKQLSYTDETKSIAQETALITVTS</sequence>
<dbReference type="FunFam" id="2.70.70.10:FF:000001">
    <property type="entry name" value="PTS system glucose-specific IIA component"/>
    <property type="match status" value="1"/>
</dbReference>
<evidence type="ECO:0000256" key="2">
    <source>
        <dbReference type="ARBA" id="ARBA00022448"/>
    </source>
</evidence>
<dbReference type="GO" id="GO:0009401">
    <property type="term" value="P:phosphoenolpyruvate-dependent sugar phosphotransferase system"/>
    <property type="evidence" value="ECO:0007669"/>
    <property type="project" value="UniProtKB-KW"/>
</dbReference>
<comment type="caution">
    <text evidence="8">The sequence shown here is derived from an EMBL/GenBank/DDBJ whole genome shotgun (WGS) entry which is preliminary data.</text>
</comment>
<comment type="subcellular location">
    <subcellularLocation>
        <location evidence="1">Cytoplasm</location>
    </subcellularLocation>
</comment>
<protein>
    <submittedName>
        <fullName evidence="8">PTS glucose transporter subunit IIA</fullName>
    </submittedName>
</protein>
<evidence type="ECO:0000256" key="3">
    <source>
        <dbReference type="ARBA" id="ARBA00022597"/>
    </source>
</evidence>
<dbReference type="InterPro" id="IPR011055">
    <property type="entry name" value="Dup_hybrid_motif"/>
</dbReference>
<dbReference type="PANTHER" id="PTHR45008">
    <property type="entry name" value="PTS SYSTEM GLUCOSE-SPECIFIC EIIA COMPONENT"/>
    <property type="match status" value="1"/>
</dbReference>
<dbReference type="SUPFAM" id="SSF51261">
    <property type="entry name" value="Duplicated hybrid motif"/>
    <property type="match status" value="1"/>
</dbReference>
<evidence type="ECO:0000313" key="9">
    <source>
        <dbReference type="Proteomes" id="UP000256488"/>
    </source>
</evidence>
<name>A0A3E0WUH9_9BACI</name>
<dbReference type="EMBL" id="NFZX01000011">
    <property type="protein sequence ID" value="RFA35617.1"/>
    <property type="molecule type" value="Genomic_DNA"/>
</dbReference>
<dbReference type="PROSITE" id="PS00371">
    <property type="entry name" value="PTS_EIIA_TYPE_1_HIS"/>
    <property type="match status" value="1"/>
</dbReference>
<organism evidence="8 9">
    <name type="scientific">Virgibacillus dokdonensis</name>
    <dbReference type="NCBI Taxonomy" id="302167"/>
    <lineage>
        <taxon>Bacteria</taxon>
        <taxon>Bacillati</taxon>
        <taxon>Bacillota</taxon>
        <taxon>Bacilli</taxon>
        <taxon>Bacillales</taxon>
        <taxon>Bacillaceae</taxon>
        <taxon>Virgibacillus</taxon>
    </lineage>
</organism>
<dbReference type="InterPro" id="IPR001127">
    <property type="entry name" value="PTS_EIIA_1_perm"/>
</dbReference>
<dbReference type="NCBIfam" id="TIGR00830">
    <property type="entry name" value="PTBA"/>
    <property type="match status" value="1"/>
</dbReference>
<evidence type="ECO:0000256" key="5">
    <source>
        <dbReference type="ARBA" id="ARBA00022683"/>
    </source>
</evidence>
<proteinExistence type="predicted"/>
<keyword evidence="5" id="KW-0598">Phosphotransferase system</keyword>
<keyword evidence="2" id="KW-0813">Transport</keyword>
<dbReference type="PANTHER" id="PTHR45008:SF1">
    <property type="entry name" value="PTS SYSTEM GLUCOSE-SPECIFIC EIIA COMPONENT"/>
    <property type="match status" value="1"/>
</dbReference>
<keyword evidence="4" id="KW-0808">Transferase</keyword>
<dbReference type="Pfam" id="PF00358">
    <property type="entry name" value="PTS_EIIA_1"/>
    <property type="match status" value="1"/>
</dbReference>
<dbReference type="Proteomes" id="UP000256488">
    <property type="component" value="Unassembled WGS sequence"/>
</dbReference>
<dbReference type="RefSeq" id="WP_116277890.1">
    <property type="nucleotide sequence ID" value="NZ_NFZX01000011.1"/>
</dbReference>
<evidence type="ECO:0000259" key="7">
    <source>
        <dbReference type="PROSITE" id="PS51093"/>
    </source>
</evidence>
<keyword evidence="3 8" id="KW-0762">Sugar transport</keyword>
<evidence type="ECO:0000256" key="4">
    <source>
        <dbReference type="ARBA" id="ARBA00022679"/>
    </source>
</evidence>